<protein>
    <submittedName>
        <fullName evidence="2">Uncharacterized protein</fullName>
    </submittedName>
</protein>
<evidence type="ECO:0000313" key="2">
    <source>
        <dbReference type="EMBL" id="EGC29689.1"/>
    </source>
</evidence>
<keyword evidence="3" id="KW-1185">Reference proteome</keyword>
<evidence type="ECO:0000313" key="3">
    <source>
        <dbReference type="Proteomes" id="UP000001064"/>
    </source>
</evidence>
<dbReference type="KEGG" id="dpp:DICPUDRAFT_158710"/>
<dbReference type="PANTHER" id="PTHR32488">
    <property type="entry name" value="UPF0746 PROTEIN DDB_G0280785-RELATED"/>
    <property type="match status" value="1"/>
</dbReference>
<gene>
    <name evidence="2" type="ORF">DICPUDRAFT_158710</name>
</gene>
<feature type="compositionally biased region" description="Low complexity" evidence="1">
    <location>
        <begin position="11"/>
        <end position="27"/>
    </location>
</feature>
<dbReference type="eggNOG" id="ENOG502SEXC">
    <property type="taxonomic scope" value="Eukaryota"/>
</dbReference>
<dbReference type="VEuPathDB" id="AmoebaDB:DICPUDRAFT_158710"/>
<dbReference type="Proteomes" id="UP000001064">
    <property type="component" value="Unassembled WGS sequence"/>
</dbReference>
<reference evidence="3" key="1">
    <citation type="journal article" date="2011" name="Genome Biol.">
        <title>Comparative genomics of the social amoebae Dictyostelium discoideum and Dictyostelium purpureum.</title>
        <authorList>
            <consortium name="US DOE Joint Genome Institute (JGI-PGF)"/>
            <person name="Sucgang R."/>
            <person name="Kuo A."/>
            <person name="Tian X."/>
            <person name="Salerno W."/>
            <person name="Parikh A."/>
            <person name="Feasley C.L."/>
            <person name="Dalin E."/>
            <person name="Tu H."/>
            <person name="Huang E."/>
            <person name="Barry K."/>
            <person name="Lindquist E."/>
            <person name="Shapiro H."/>
            <person name="Bruce D."/>
            <person name="Schmutz J."/>
            <person name="Salamov A."/>
            <person name="Fey P."/>
            <person name="Gaudet P."/>
            <person name="Anjard C."/>
            <person name="Babu M.M."/>
            <person name="Basu S."/>
            <person name="Bushmanova Y."/>
            <person name="van der Wel H."/>
            <person name="Katoh-Kurasawa M."/>
            <person name="Dinh C."/>
            <person name="Coutinho P.M."/>
            <person name="Saito T."/>
            <person name="Elias M."/>
            <person name="Schaap P."/>
            <person name="Kay R.R."/>
            <person name="Henrissat B."/>
            <person name="Eichinger L."/>
            <person name="Rivero F."/>
            <person name="Putnam N.H."/>
            <person name="West C.M."/>
            <person name="Loomis W.F."/>
            <person name="Chisholm R.L."/>
            <person name="Shaulsky G."/>
            <person name="Strassmann J.E."/>
            <person name="Queller D.C."/>
            <person name="Kuspa A."/>
            <person name="Grigoriev I.V."/>
        </authorList>
    </citation>
    <scope>NUCLEOTIDE SEQUENCE [LARGE SCALE GENOMIC DNA]</scope>
    <source>
        <strain evidence="3">QSDP1</strain>
    </source>
</reference>
<dbReference type="AlphaFoldDB" id="F1A299"/>
<accession>F1A299</accession>
<name>F1A299_DICPU</name>
<dbReference type="InParanoid" id="F1A299"/>
<proteinExistence type="predicted"/>
<dbReference type="RefSeq" id="XP_003293794.1">
    <property type="nucleotide sequence ID" value="XM_003293746.1"/>
</dbReference>
<evidence type="ECO:0000256" key="1">
    <source>
        <dbReference type="SAM" id="MobiDB-lite"/>
    </source>
</evidence>
<dbReference type="PANTHER" id="PTHR32488:SF76">
    <property type="entry name" value="ANKYRIN REPEAT-CONTAINING PROTEIN-RELATED"/>
    <property type="match status" value="1"/>
</dbReference>
<organism evidence="2 3">
    <name type="scientific">Dictyostelium purpureum</name>
    <name type="common">Slime mold</name>
    <dbReference type="NCBI Taxonomy" id="5786"/>
    <lineage>
        <taxon>Eukaryota</taxon>
        <taxon>Amoebozoa</taxon>
        <taxon>Evosea</taxon>
        <taxon>Eumycetozoa</taxon>
        <taxon>Dictyostelia</taxon>
        <taxon>Dictyosteliales</taxon>
        <taxon>Dictyosteliaceae</taxon>
        <taxon>Dictyostelium</taxon>
    </lineage>
</organism>
<feature type="region of interest" description="Disordered" evidence="1">
    <location>
        <begin position="1"/>
        <end position="27"/>
    </location>
</feature>
<dbReference type="GeneID" id="10505102"/>
<dbReference type="InterPro" id="IPR051904">
    <property type="entry name" value="UPF0746_actin_org"/>
</dbReference>
<sequence length="318" mass="37021">MNCNNKRKNGDTTNNNTDNTNSNNNNDNSISNIKVLMVQNLIIQIHQQIHPVWFLHQMKKTIAPMKLDFGRDKSKAEKFYAKRIESLNLSNEPLTVIKSDECIEFQMSLVKSLHTISCKTKVEQAIFSSNNLELIYLMFKLYKDDLYGNFFRYLKFITKTEILDYIFDNHQELMFSDNNPLWICTNSKAMGHFENLMKSISRKFLIKSNLTITDFENTPSKDFFEGLERAVDNPTVYIFENNKNYPQNSINRYNSYFIKLTNLTQDSAISLFSFLNDSSFNQNFDEPTSGLDSVTALSIMKTLLDLAFYIHAVKHWSS</sequence>
<dbReference type="EMBL" id="GL871403">
    <property type="protein sequence ID" value="EGC29689.1"/>
    <property type="molecule type" value="Genomic_DNA"/>
</dbReference>